<proteinExistence type="predicted"/>
<protein>
    <submittedName>
        <fullName evidence="1">Uncharacterized protein</fullName>
    </submittedName>
</protein>
<name>A0A551YF97_MICAE</name>
<comment type="caution">
    <text evidence="1">The sequence shown here is derived from an EMBL/GenBank/DDBJ whole genome shotgun (WGS) entry which is preliminary data.</text>
</comment>
<sequence length="116" mass="13317">MTTNTDTQKLLEALQEFLDEISAIQNQLTIPGILGKFPDDDQKRQFKQFRTEWKRLVNKTRINIASVLVSELKANEIELHEGIDAINKEIKKLDDTVGFLNLLGRTIEILGRIIKL</sequence>
<dbReference type="AlphaFoldDB" id="A0A551YF97"/>
<dbReference type="EMBL" id="SFCA01000057">
    <property type="protein sequence ID" value="TRT59641.1"/>
    <property type="molecule type" value="Genomic_DNA"/>
</dbReference>
<dbReference type="Proteomes" id="UP000316443">
    <property type="component" value="Unassembled WGS sequence"/>
</dbReference>
<gene>
    <name evidence="1" type="ORF">EWV85_04845</name>
</gene>
<organism evidence="1 2">
    <name type="scientific">Microcystis aeruginosa Ma_QC_C_20070703_M131</name>
    <dbReference type="NCBI Taxonomy" id="2486263"/>
    <lineage>
        <taxon>Bacteria</taxon>
        <taxon>Bacillati</taxon>
        <taxon>Cyanobacteriota</taxon>
        <taxon>Cyanophyceae</taxon>
        <taxon>Oscillatoriophycideae</taxon>
        <taxon>Chroococcales</taxon>
        <taxon>Microcystaceae</taxon>
        <taxon>Microcystis</taxon>
    </lineage>
</organism>
<accession>A0A551YF97</accession>
<reference evidence="1 2" key="1">
    <citation type="submission" date="2019-01" db="EMBL/GenBank/DDBJ databases">
        <title>Coherence of Microcystis species and biogeography revealed through population genomics.</title>
        <authorList>
            <person name="Perez-Carrascal O.M."/>
            <person name="Terrat Y."/>
            <person name="Giani A."/>
            <person name="Fortin N."/>
            <person name="Tromas N."/>
            <person name="Shapiro B.J."/>
        </authorList>
    </citation>
    <scope>NUCLEOTIDE SEQUENCE [LARGE SCALE GENOMIC DNA]</scope>
    <source>
        <strain evidence="1">Ma_QC_C_20070703_M131</strain>
    </source>
</reference>
<evidence type="ECO:0000313" key="2">
    <source>
        <dbReference type="Proteomes" id="UP000316443"/>
    </source>
</evidence>
<evidence type="ECO:0000313" key="1">
    <source>
        <dbReference type="EMBL" id="TRT59641.1"/>
    </source>
</evidence>